<dbReference type="InterPro" id="IPR052970">
    <property type="entry name" value="Inner_ear_hair_cell_LOXHD"/>
</dbReference>
<comment type="caution">
    <text evidence="1">Lacks conserved residue(s) required for the propagation of feature annotation.</text>
</comment>
<protein>
    <submittedName>
        <fullName evidence="4">Lipoxygenase homology domain-containing protein 1-like</fullName>
    </submittedName>
</protein>
<dbReference type="PANTHER" id="PTHR45901">
    <property type="entry name" value="PROTEIN CBG12474"/>
    <property type="match status" value="1"/>
</dbReference>
<feature type="domain" description="PLAT" evidence="3">
    <location>
        <begin position="1"/>
        <end position="95"/>
    </location>
</feature>
<feature type="non-terminal residue" evidence="4">
    <location>
        <position position="146"/>
    </location>
</feature>
<evidence type="ECO:0000256" key="1">
    <source>
        <dbReference type="PROSITE-ProRule" id="PRU00152"/>
    </source>
</evidence>
<dbReference type="SUPFAM" id="SSF49723">
    <property type="entry name" value="Lipase/lipooxygenase domain (PLAT/LH2 domain)"/>
    <property type="match status" value="1"/>
</dbReference>
<accession>A0A061RZY1</accession>
<feature type="region of interest" description="Disordered" evidence="2">
    <location>
        <begin position="104"/>
        <end position="146"/>
    </location>
</feature>
<dbReference type="AlphaFoldDB" id="A0A061RZY1"/>
<proteinExistence type="predicted"/>
<reference evidence="4" key="1">
    <citation type="submission" date="2014-05" db="EMBL/GenBank/DDBJ databases">
        <title>The transcriptome of the halophilic microalga Tetraselmis sp. GSL018 isolated from the Great Salt Lake, Utah.</title>
        <authorList>
            <person name="Jinkerson R.E."/>
            <person name="D'Adamo S."/>
            <person name="Posewitz M.C."/>
        </authorList>
    </citation>
    <scope>NUCLEOTIDE SEQUENCE</scope>
    <source>
        <strain evidence="4">GSL018</strain>
    </source>
</reference>
<dbReference type="PANTHER" id="PTHR45901:SF7">
    <property type="entry name" value="OXYGEN-REGULATED PROTEIN 1"/>
    <property type="match status" value="1"/>
</dbReference>
<evidence type="ECO:0000313" key="4">
    <source>
        <dbReference type="EMBL" id="JAC76096.1"/>
    </source>
</evidence>
<dbReference type="InterPro" id="IPR001024">
    <property type="entry name" value="PLAT/LH2_dom"/>
</dbReference>
<dbReference type="PROSITE" id="PS50095">
    <property type="entry name" value="PLAT"/>
    <property type="match status" value="1"/>
</dbReference>
<dbReference type="EMBL" id="GBEZ01009496">
    <property type="protein sequence ID" value="JAC76096.1"/>
    <property type="molecule type" value="Transcribed_RNA"/>
</dbReference>
<evidence type="ECO:0000259" key="3">
    <source>
        <dbReference type="PROSITE" id="PS50095"/>
    </source>
</evidence>
<dbReference type="InterPro" id="IPR036392">
    <property type="entry name" value="PLAT/LH2_dom_sf"/>
</dbReference>
<dbReference type="Gene3D" id="2.60.60.20">
    <property type="entry name" value="PLAT/LH2 domain"/>
    <property type="match status" value="1"/>
</dbReference>
<name>A0A061RZY1_9CHLO</name>
<dbReference type="Pfam" id="PF01477">
    <property type="entry name" value="PLAT"/>
    <property type="match status" value="1"/>
</dbReference>
<sequence>MLTVYGTEGDSGPIKLPATKASFEPGSVDVFDVELPYLGKMDKVMVGHDATGLNSGWHLDRIVVRNIDRREGSVFPCAMWLDKTKDGGFLTRVLSFSPERSAAEITWDDVDAEGSRRESAPGGEAEGGDGGPSVMSAPSGNPPPAP</sequence>
<organism evidence="4">
    <name type="scientific">Tetraselmis sp. GSL018</name>
    <dbReference type="NCBI Taxonomy" id="582737"/>
    <lineage>
        <taxon>Eukaryota</taxon>
        <taxon>Viridiplantae</taxon>
        <taxon>Chlorophyta</taxon>
        <taxon>core chlorophytes</taxon>
        <taxon>Chlorodendrophyceae</taxon>
        <taxon>Chlorodendrales</taxon>
        <taxon>Chlorodendraceae</taxon>
        <taxon>Tetraselmis</taxon>
    </lineage>
</organism>
<evidence type="ECO:0000256" key="2">
    <source>
        <dbReference type="SAM" id="MobiDB-lite"/>
    </source>
</evidence>
<gene>
    <name evidence="4" type="ORF">TSPGSL018_21185</name>
</gene>